<evidence type="ECO:0000313" key="2">
    <source>
        <dbReference type="EMBL" id="OMO87148.1"/>
    </source>
</evidence>
<accession>A0A1R3IX30</accession>
<reference evidence="3" key="1">
    <citation type="submission" date="2013-09" db="EMBL/GenBank/DDBJ databases">
        <title>Corchorus olitorius genome sequencing.</title>
        <authorList>
            <person name="Alam M."/>
            <person name="Haque M.S."/>
            <person name="Islam M.S."/>
            <person name="Emdad E.M."/>
            <person name="Islam M.M."/>
            <person name="Ahmed B."/>
            <person name="Halim A."/>
            <person name="Hossen Q.M.M."/>
            <person name="Hossain M.Z."/>
            <person name="Ahmed R."/>
            <person name="Khan M.M."/>
            <person name="Islam R."/>
            <person name="Rashid M.M."/>
            <person name="Khan S.A."/>
            <person name="Rahman M.S."/>
            <person name="Alam M."/>
            <person name="Yahiya A.S."/>
            <person name="Khan M.S."/>
            <person name="Azam M.S."/>
            <person name="Haque T."/>
            <person name="Lashkar M.Z.H."/>
            <person name="Akhand A.I."/>
            <person name="Morshed G."/>
            <person name="Roy S."/>
            <person name="Uddin K.S."/>
            <person name="Rabeya T."/>
            <person name="Hossain A.S."/>
            <person name="Chowdhury A."/>
            <person name="Snigdha A.R."/>
            <person name="Mortoza M.S."/>
            <person name="Matin S.A."/>
            <person name="Hoque S.M.E."/>
            <person name="Islam M.K."/>
            <person name="Roy D.K."/>
            <person name="Haider R."/>
            <person name="Moosa M.M."/>
            <person name="Elias S.M."/>
            <person name="Hasan A.M."/>
            <person name="Jahan S."/>
            <person name="Shafiuddin M."/>
            <person name="Mahmood N."/>
            <person name="Shommy N.S."/>
        </authorList>
    </citation>
    <scope>NUCLEOTIDE SEQUENCE [LARGE SCALE GENOMIC DNA]</scope>
    <source>
        <strain evidence="3">cv. O-4</strain>
    </source>
</reference>
<dbReference type="Proteomes" id="UP000187203">
    <property type="component" value="Unassembled WGS sequence"/>
</dbReference>
<feature type="compositionally biased region" description="Polar residues" evidence="1">
    <location>
        <begin position="1"/>
        <end position="18"/>
    </location>
</feature>
<dbReference type="EMBL" id="AWUE01017397">
    <property type="protein sequence ID" value="OMO87148.1"/>
    <property type="molecule type" value="Genomic_DNA"/>
</dbReference>
<protein>
    <submittedName>
        <fullName evidence="2">Uncharacterized protein</fullName>
    </submittedName>
</protein>
<feature type="region of interest" description="Disordered" evidence="1">
    <location>
        <begin position="1"/>
        <end position="31"/>
    </location>
</feature>
<evidence type="ECO:0000256" key="1">
    <source>
        <dbReference type="SAM" id="MobiDB-lite"/>
    </source>
</evidence>
<dbReference type="AlphaFoldDB" id="A0A1R3IX30"/>
<gene>
    <name evidence="2" type="ORF">COLO4_20769</name>
</gene>
<organism evidence="2 3">
    <name type="scientific">Corchorus olitorius</name>
    <dbReference type="NCBI Taxonomy" id="93759"/>
    <lineage>
        <taxon>Eukaryota</taxon>
        <taxon>Viridiplantae</taxon>
        <taxon>Streptophyta</taxon>
        <taxon>Embryophyta</taxon>
        <taxon>Tracheophyta</taxon>
        <taxon>Spermatophyta</taxon>
        <taxon>Magnoliopsida</taxon>
        <taxon>eudicotyledons</taxon>
        <taxon>Gunneridae</taxon>
        <taxon>Pentapetalae</taxon>
        <taxon>rosids</taxon>
        <taxon>malvids</taxon>
        <taxon>Malvales</taxon>
        <taxon>Malvaceae</taxon>
        <taxon>Grewioideae</taxon>
        <taxon>Apeibeae</taxon>
        <taxon>Corchorus</taxon>
    </lineage>
</organism>
<proteinExistence type="predicted"/>
<keyword evidence="3" id="KW-1185">Reference proteome</keyword>
<comment type="caution">
    <text evidence="2">The sequence shown here is derived from an EMBL/GenBank/DDBJ whole genome shotgun (WGS) entry which is preliminary data.</text>
</comment>
<evidence type="ECO:0000313" key="3">
    <source>
        <dbReference type="Proteomes" id="UP000187203"/>
    </source>
</evidence>
<sequence>MDLSANNLEDTNASSLLLSTPPPEQTSQAVV</sequence>
<name>A0A1R3IX30_9ROSI</name>